<proteinExistence type="predicted"/>
<accession>A0A1T3P5W6</accession>
<sequence>MTTEIASHRTGRTIHPYDLLDDMRKYVGSDREAHDAIHSFLADIIAIDGEGATIISKRPIRPDLAEDNPSDLDTYSWITISDNAEQAIREAFAATYPQDGVEDEVENRN</sequence>
<comment type="caution">
    <text evidence="1">The sequence shown here is derived from an EMBL/GenBank/DDBJ whole genome shotgun (WGS) entry which is preliminary data.</text>
</comment>
<name>A0A1T3P5W6_9ACTN</name>
<organism evidence="1 2">
    <name type="scientific">Embleya scabrispora</name>
    <dbReference type="NCBI Taxonomy" id="159449"/>
    <lineage>
        <taxon>Bacteria</taxon>
        <taxon>Bacillati</taxon>
        <taxon>Actinomycetota</taxon>
        <taxon>Actinomycetes</taxon>
        <taxon>Kitasatosporales</taxon>
        <taxon>Streptomycetaceae</taxon>
        <taxon>Embleya</taxon>
    </lineage>
</organism>
<evidence type="ECO:0000313" key="1">
    <source>
        <dbReference type="EMBL" id="OPC84260.1"/>
    </source>
</evidence>
<dbReference type="RefSeq" id="WP_078978554.1">
    <property type="nucleotide sequence ID" value="NZ_MWQN01000001.1"/>
</dbReference>
<dbReference type="AlphaFoldDB" id="A0A1T3P5W6"/>
<dbReference type="OrthoDB" id="4249433at2"/>
<reference evidence="1 2" key="1">
    <citation type="submission" date="2017-03" db="EMBL/GenBank/DDBJ databases">
        <title>Draft genome sequence of Streptomyces scabrisporus NF3, endophyte isolated from Amphipterygium adstringens.</title>
        <authorList>
            <person name="Vazquez M."/>
            <person name="Ceapa C.D."/>
            <person name="Rodriguez Luna D."/>
            <person name="Sanchez Esquivel S."/>
        </authorList>
    </citation>
    <scope>NUCLEOTIDE SEQUENCE [LARGE SCALE GENOMIC DNA]</scope>
    <source>
        <strain evidence="1 2">NF3</strain>
    </source>
</reference>
<gene>
    <name evidence="1" type="ORF">B4N89_27990</name>
</gene>
<protein>
    <submittedName>
        <fullName evidence="1">Uncharacterized protein</fullName>
    </submittedName>
</protein>
<dbReference type="Proteomes" id="UP000190037">
    <property type="component" value="Unassembled WGS sequence"/>
</dbReference>
<evidence type="ECO:0000313" key="2">
    <source>
        <dbReference type="Proteomes" id="UP000190037"/>
    </source>
</evidence>
<dbReference type="EMBL" id="MWQN01000001">
    <property type="protein sequence ID" value="OPC84260.1"/>
    <property type="molecule type" value="Genomic_DNA"/>
</dbReference>
<keyword evidence="2" id="KW-1185">Reference proteome</keyword>
<dbReference type="STRING" id="159449.B4N89_27990"/>